<dbReference type="EMBL" id="AZFH01000011">
    <property type="protein sequence ID" value="KRL83272.1"/>
    <property type="molecule type" value="Genomic_DNA"/>
</dbReference>
<dbReference type="Pfam" id="PF12695">
    <property type="entry name" value="Abhydrolase_5"/>
    <property type="match status" value="1"/>
</dbReference>
<dbReference type="Gene3D" id="3.40.50.1820">
    <property type="entry name" value="alpha/beta hydrolase"/>
    <property type="match status" value="1"/>
</dbReference>
<sequence>MALLGLGYGLLQSKTYQPSQVALKASQKAQVLPSHQGLLFKAQGKKHQTTIVFYPGGLVAPKSYAPWIKRVSQAGYDVYLAYFPLNLAVLSPNKAQKISHNQKLKQFILGGHSLGGAMASRYAANHSQQIKGIFFLASYPDQKGSLRKLNIPALSITAGHDKVLNWKKYRHNKIYLPRQTSFVTLDGGNHSGFGSYGHQKGDGKATISSKQQNKLVAQTIISWLQKHFN</sequence>
<feature type="domain" description="Alpha/beta hydrolase fold-5" evidence="1">
    <location>
        <begin position="51"/>
        <end position="213"/>
    </location>
</feature>
<dbReference type="STRING" id="1423740.FC36_GL000314"/>
<dbReference type="PATRIC" id="fig|1423740.3.peg.338"/>
<dbReference type="InterPro" id="IPR029058">
    <property type="entry name" value="AB_hydrolase_fold"/>
</dbReference>
<evidence type="ECO:0000313" key="3">
    <source>
        <dbReference type="Proteomes" id="UP000051048"/>
    </source>
</evidence>
<gene>
    <name evidence="2" type="ORF">FC36_GL000314</name>
</gene>
<dbReference type="SUPFAM" id="SSF53474">
    <property type="entry name" value="alpha/beta-Hydrolases"/>
    <property type="match status" value="1"/>
</dbReference>
<dbReference type="GO" id="GO:0016787">
    <property type="term" value="F:hydrolase activity"/>
    <property type="evidence" value="ECO:0007669"/>
    <property type="project" value="InterPro"/>
</dbReference>
<dbReference type="Proteomes" id="UP000051048">
    <property type="component" value="Unassembled WGS sequence"/>
</dbReference>
<evidence type="ECO:0000313" key="2">
    <source>
        <dbReference type="EMBL" id="KRL83272.1"/>
    </source>
</evidence>
<accession>A0A0R1TWX6</accession>
<evidence type="ECO:0000259" key="1">
    <source>
        <dbReference type="Pfam" id="PF12695"/>
    </source>
</evidence>
<comment type="caution">
    <text evidence="2">The sequence shown here is derived from an EMBL/GenBank/DDBJ whole genome shotgun (WGS) entry which is preliminary data.</text>
</comment>
<protein>
    <recommendedName>
        <fullName evidence="1">Alpha/beta hydrolase fold-5 domain-containing protein</fullName>
    </recommendedName>
</protein>
<dbReference type="InterPro" id="IPR029059">
    <property type="entry name" value="AB_hydrolase_5"/>
</dbReference>
<name>A0A0R1TWX6_9LACO</name>
<organism evidence="2 3">
    <name type="scientific">Ligilactobacillus equi DSM 15833 = JCM 10991</name>
    <dbReference type="NCBI Taxonomy" id="1423740"/>
    <lineage>
        <taxon>Bacteria</taxon>
        <taxon>Bacillati</taxon>
        <taxon>Bacillota</taxon>
        <taxon>Bacilli</taxon>
        <taxon>Lactobacillales</taxon>
        <taxon>Lactobacillaceae</taxon>
        <taxon>Ligilactobacillus</taxon>
    </lineage>
</organism>
<dbReference type="AlphaFoldDB" id="A0A0R1TWX6"/>
<reference evidence="2 3" key="1">
    <citation type="journal article" date="2015" name="Genome Announc.">
        <title>Expanding the biotechnology potential of lactobacilli through comparative genomics of 213 strains and associated genera.</title>
        <authorList>
            <person name="Sun Z."/>
            <person name="Harris H.M."/>
            <person name="McCann A."/>
            <person name="Guo C."/>
            <person name="Argimon S."/>
            <person name="Zhang W."/>
            <person name="Yang X."/>
            <person name="Jeffery I.B."/>
            <person name="Cooney J.C."/>
            <person name="Kagawa T.F."/>
            <person name="Liu W."/>
            <person name="Song Y."/>
            <person name="Salvetti E."/>
            <person name="Wrobel A."/>
            <person name="Rasinkangas P."/>
            <person name="Parkhill J."/>
            <person name="Rea M.C."/>
            <person name="O'Sullivan O."/>
            <person name="Ritari J."/>
            <person name="Douillard F.P."/>
            <person name="Paul Ross R."/>
            <person name="Yang R."/>
            <person name="Briner A.E."/>
            <person name="Felis G.E."/>
            <person name="de Vos W.M."/>
            <person name="Barrangou R."/>
            <person name="Klaenhammer T.R."/>
            <person name="Caufield P.W."/>
            <person name="Cui Y."/>
            <person name="Zhang H."/>
            <person name="O'Toole P.W."/>
        </authorList>
    </citation>
    <scope>NUCLEOTIDE SEQUENCE [LARGE SCALE GENOMIC DNA]</scope>
    <source>
        <strain evidence="2 3">DSM 15833</strain>
    </source>
</reference>
<proteinExistence type="predicted"/>